<proteinExistence type="predicted"/>
<evidence type="ECO:0000313" key="3">
    <source>
        <dbReference type="Proteomes" id="UP000276991"/>
    </source>
</evidence>
<accession>A0A498SLA9</accession>
<dbReference type="AlphaFoldDB" id="A0A498SLA9"/>
<dbReference type="Proteomes" id="UP000276991">
    <property type="component" value="Unassembled WGS sequence"/>
</dbReference>
<evidence type="ECO:0000256" key="1">
    <source>
        <dbReference type="SAM" id="MobiDB-lite"/>
    </source>
</evidence>
<name>A0A498SLA9_ACAVI</name>
<dbReference type="EMBL" id="UPTC01002144">
    <property type="protein sequence ID" value="VBB33109.1"/>
    <property type="molecule type" value="Genomic_DNA"/>
</dbReference>
<evidence type="ECO:0000313" key="2">
    <source>
        <dbReference type="EMBL" id="VBB33109.1"/>
    </source>
</evidence>
<gene>
    <name evidence="2" type="ORF">NAV_LOCUS7900</name>
</gene>
<organism evidence="2 3">
    <name type="scientific">Acanthocheilonema viteae</name>
    <name type="common">Filarial nematode worm</name>
    <name type="synonym">Dipetalonema viteae</name>
    <dbReference type="NCBI Taxonomy" id="6277"/>
    <lineage>
        <taxon>Eukaryota</taxon>
        <taxon>Metazoa</taxon>
        <taxon>Ecdysozoa</taxon>
        <taxon>Nematoda</taxon>
        <taxon>Chromadorea</taxon>
        <taxon>Rhabditida</taxon>
        <taxon>Spirurina</taxon>
        <taxon>Spiruromorpha</taxon>
        <taxon>Filarioidea</taxon>
        <taxon>Onchocercidae</taxon>
        <taxon>Acanthocheilonema</taxon>
    </lineage>
</organism>
<feature type="region of interest" description="Disordered" evidence="1">
    <location>
        <begin position="17"/>
        <end position="61"/>
    </location>
</feature>
<feature type="compositionally biased region" description="Polar residues" evidence="1">
    <location>
        <begin position="35"/>
        <end position="53"/>
    </location>
</feature>
<reference evidence="2 3" key="1">
    <citation type="submission" date="2018-08" db="EMBL/GenBank/DDBJ databases">
        <authorList>
            <person name="Laetsch R D."/>
            <person name="Stevens L."/>
            <person name="Kumar S."/>
            <person name="Blaxter L. M."/>
        </authorList>
    </citation>
    <scope>NUCLEOTIDE SEQUENCE [LARGE SCALE GENOMIC DNA]</scope>
</reference>
<protein>
    <submittedName>
        <fullName evidence="2">Uncharacterized protein</fullName>
    </submittedName>
</protein>
<keyword evidence="3" id="KW-1185">Reference proteome</keyword>
<sequence length="98" mass="10856">MKGGALAVVDCKKQAMETSSDQSLKRESRRFSGQFAFSTPKTSSRQTPVSSQIAEKKISSSARRRKMASKLQLLLSSQTPIRKDTSLQAFLEAFKINT</sequence>